<dbReference type="Proteomes" id="UP000326464">
    <property type="component" value="Unassembled WGS sequence"/>
</dbReference>
<keyword evidence="4" id="KW-1185">Reference proteome</keyword>
<name>A0A7X1NQS9_9MICC</name>
<dbReference type="GO" id="GO:0042597">
    <property type="term" value="C:periplasmic space"/>
    <property type="evidence" value="ECO:0007669"/>
    <property type="project" value="UniProtKB-ARBA"/>
</dbReference>
<dbReference type="InterPro" id="IPR039424">
    <property type="entry name" value="SBP_5"/>
</dbReference>
<dbReference type="GO" id="GO:0043190">
    <property type="term" value="C:ATP-binding cassette (ABC) transporter complex"/>
    <property type="evidence" value="ECO:0007669"/>
    <property type="project" value="InterPro"/>
</dbReference>
<proteinExistence type="predicted"/>
<organism evidence="3 4">
    <name type="scientific">Arthrobacter bussei</name>
    <dbReference type="NCBI Taxonomy" id="2594179"/>
    <lineage>
        <taxon>Bacteria</taxon>
        <taxon>Bacillati</taxon>
        <taxon>Actinomycetota</taxon>
        <taxon>Actinomycetes</taxon>
        <taxon>Micrococcales</taxon>
        <taxon>Micrococcaceae</taxon>
        <taxon>Arthrobacter</taxon>
    </lineage>
</organism>
<gene>
    <name evidence="3" type="ORF">FNH21_11180</name>
</gene>
<protein>
    <submittedName>
        <fullName evidence="3">ABC transporter substrate-binding protein</fullName>
    </submittedName>
</protein>
<dbReference type="Gene3D" id="3.90.76.10">
    <property type="entry name" value="Dipeptide-binding Protein, Domain 1"/>
    <property type="match status" value="1"/>
</dbReference>
<dbReference type="SUPFAM" id="SSF53850">
    <property type="entry name" value="Periplasmic binding protein-like II"/>
    <property type="match status" value="1"/>
</dbReference>
<reference evidence="4" key="1">
    <citation type="submission" date="2019-07" db="EMBL/GenBank/DDBJ databases">
        <title>Arthrobacter KR32 sp. nov., isolated from mountain cheese made of cows milk.</title>
        <authorList>
            <person name="Flegler A."/>
        </authorList>
    </citation>
    <scope>NUCLEOTIDE SEQUENCE [LARGE SCALE GENOMIC DNA]</scope>
    <source>
        <strain evidence="4">KR32</strain>
    </source>
</reference>
<evidence type="ECO:0000259" key="2">
    <source>
        <dbReference type="Pfam" id="PF00496"/>
    </source>
</evidence>
<sequence length="563" mass="60268">MQHQNQHVQARSVRGRRSGRAAGLLAAAALAVTALTACQPIQPLPAAPVREDVTGVPLGEATIREGGDLVMALSAEPDRLDPTTSSSLYTRYVMQTMCQKLYDIDAEGEIVPQLATALPEVSEDGLTVTIPVRTDAVFADGVPFDAEAVRTTLERHLTLEGSTRKSELGPIAGIRAVGEDRVEISYERPFAPLTAALADRAGMMLSPQAIAENGADFGTSPVCVGPFKFVDRVPQTSITVERDPLYYDAEDVHLDTITYRIITDANIRAANLRSGDVQVADTISPQDVDALLKEDGVGVLQVGSLGYQALTVNVGNVDGAGEPPGTIDTPVAQESAIRMALSMSIDREALVNTVFNSWFEPACSPVSPDSPYSSAPSEACPPYDPEGARQLLEDAGVETPYPLEMQVTNTPDTLRFGQALQAAVADGGFDLTVVPVEYSTLLDVQSQGDFEALQLGWSGRIDPHGNMFNFLSTGGGNNYSGYSNPELDEVLTSAAQINDVEGRAELYGKAVELVQRDNPILYLYRQRNLTAYSTDVVGVETFTDGVVHLSDAAFIEPTDETEN</sequence>
<comment type="caution">
    <text evidence="3">The sequence shown here is derived from an EMBL/GenBank/DDBJ whole genome shotgun (WGS) entry which is preliminary data.</text>
</comment>
<evidence type="ECO:0000256" key="1">
    <source>
        <dbReference type="ARBA" id="ARBA00022729"/>
    </source>
</evidence>
<dbReference type="GO" id="GO:1904680">
    <property type="term" value="F:peptide transmembrane transporter activity"/>
    <property type="evidence" value="ECO:0007669"/>
    <property type="project" value="TreeGrafter"/>
</dbReference>
<accession>A0A7X1NQS9</accession>
<dbReference type="EMBL" id="VJXX01000003">
    <property type="protein sequence ID" value="MPY11271.1"/>
    <property type="molecule type" value="Genomic_DNA"/>
</dbReference>
<dbReference type="GO" id="GO:0015833">
    <property type="term" value="P:peptide transport"/>
    <property type="evidence" value="ECO:0007669"/>
    <property type="project" value="TreeGrafter"/>
</dbReference>
<dbReference type="Gene3D" id="3.10.105.10">
    <property type="entry name" value="Dipeptide-binding Protein, Domain 3"/>
    <property type="match status" value="1"/>
</dbReference>
<dbReference type="Pfam" id="PF00496">
    <property type="entry name" value="SBP_bac_5"/>
    <property type="match status" value="1"/>
</dbReference>
<dbReference type="InterPro" id="IPR000914">
    <property type="entry name" value="SBP_5_dom"/>
</dbReference>
<feature type="domain" description="Solute-binding protein family 5" evidence="2">
    <location>
        <begin position="109"/>
        <end position="477"/>
    </location>
</feature>
<dbReference type="InterPro" id="IPR030678">
    <property type="entry name" value="Peptide/Ni-bd"/>
</dbReference>
<evidence type="ECO:0000313" key="3">
    <source>
        <dbReference type="EMBL" id="MPY11271.1"/>
    </source>
</evidence>
<dbReference type="Gene3D" id="3.40.190.10">
    <property type="entry name" value="Periplasmic binding protein-like II"/>
    <property type="match status" value="1"/>
</dbReference>
<dbReference type="RefSeq" id="WP_152815516.1">
    <property type="nucleotide sequence ID" value="NZ_VJXX01000003.1"/>
</dbReference>
<dbReference type="PANTHER" id="PTHR30290">
    <property type="entry name" value="PERIPLASMIC BINDING COMPONENT OF ABC TRANSPORTER"/>
    <property type="match status" value="1"/>
</dbReference>
<dbReference type="AlphaFoldDB" id="A0A7X1NQS9"/>
<keyword evidence="1" id="KW-0732">Signal</keyword>
<evidence type="ECO:0000313" key="4">
    <source>
        <dbReference type="Proteomes" id="UP000326464"/>
    </source>
</evidence>
<dbReference type="OrthoDB" id="3225986at2"/>
<dbReference type="PANTHER" id="PTHR30290:SF38">
    <property type="entry name" value="D,D-DIPEPTIDE-BINDING PERIPLASMIC PROTEIN DDPA-RELATED"/>
    <property type="match status" value="1"/>
</dbReference>
<dbReference type="PIRSF" id="PIRSF002741">
    <property type="entry name" value="MppA"/>
    <property type="match status" value="1"/>
</dbReference>